<dbReference type="InterPro" id="IPR039421">
    <property type="entry name" value="Type_1_exporter"/>
</dbReference>
<dbReference type="GO" id="GO:0005886">
    <property type="term" value="C:plasma membrane"/>
    <property type="evidence" value="ECO:0007669"/>
    <property type="project" value="UniProtKB-SubCell"/>
</dbReference>
<sequence length="742" mass="79373">MSAPTRPSRPSRPLGASARRRSLPVVLQATTTECGLASLAMVMARDGHCVPLHELRSRAGIGRDGASLLVLKRLAEEDGYTARAFRGGLGSVVDGLGLPLVAAWDDAHFVVIERTVRGGLRVIDPAIGRTTMTMQEASTHFRGVVLRLEATPAVERRHPRRQSALGFVASFVPSIGPKLVVIFALSILTAFIAMLPAALTSYLVDSLGMTIGSRPYTVMAVVVAGLSLLHFTSSALRSGVIMWFEKLADGEMTASLLGHLMRLPLLFFQARPAGDVLIRFSSISYVRDSLSGRILPMLVDLVFVIVYSTLILTWSHTHLLVLGVLAAVQAVAILLYGPRAKELADQEVNEMSRTQSVMVEALGGMETTKALGTEEQVLAGWGGTYQRQLNLSARRQRLDNHLAAFLSTVGFAGPAILLLVGVHEVLADRLSLGQMLAVNAIAAAALTPIQQIGMNLQVIQTVRVHLNRLHDLLDEEVEDTHPEGIPADLGRELVLEEVSYSYTKDGQEVLSEVGLTIRPGEFLAIVGPSGSGKSTLSRICLGLVEPTRGRVRLGDTPLSDVDLRSLRRQSGIVTQGSTGFAGSIRANVRVGRSWVTDEDVVRALETAALGEEVSRMPLGLDTPLGESGQGLSGGQLQRLAIARALAGSPGLIIFDEATSDLDGPAEATVYASLAALEATRVVIAHRLSTIAHADRILFLVDGRVAALGAHEELLVTCPDYAGFVRSQMVREPDHSFPAVTGH</sequence>
<evidence type="ECO:0000256" key="12">
    <source>
        <dbReference type="ARBA" id="ARBA00061644"/>
    </source>
</evidence>
<dbReference type="GO" id="GO:0043213">
    <property type="term" value="P:bacteriocin transport"/>
    <property type="evidence" value="ECO:0007669"/>
    <property type="project" value="UniProtKB-KW"/>
</dbReference>
<name>A0A7T0LKV6_9ACTO</name>
<dbReference type="GO" id="GO:0008234">
    <property type="term" value="F:cysteine-type peptidase activity"/>
    <property type="evidence" value="ECO:0007669"/>
    <property type="project" value="UniProtKB-KW"/>
</dbReference>
<evidence type="ECO:0000256" key="13">
    <source>
        <dbReference type="SAM" id="Phobius"/>
    </source>
</evidence>
<feature type="domain" description="ABC transporter" evidence="14">
    <location>
        <begin position="493"/>
        <end position="726"/>
    </location>
</feature>
<keyword evidence="6" id="KW-0788">Thiol protease</keyword>
<keyword evidence="7" id="KW-0067">ATP-binding</keyword>
<evidence type="ECO:0000256" key="8">
    <source>
        <dbReference type="ARBA" id="ARBA00022927"/>
    </source>
</evidence>
<keyword evidence="6" id="KW-0645">Protease</keyword>
<keyword evidence="8" id="KW-0653">Protein transport</keyword>
<dbReference type="InterPro" id="IPR005074">
    <property type="entry name" value="Peptidase_C39"/>
</dbReference>
<protein>
    <submittedName>
        <fullName evidence="17">Peptidase domain-containing ABC transporter</fullName>
    </submittedName>
</protein>
<dbReference type="PANTHER" id="PTHR24221:SF654">
    <property type="entry name" value="ATP-BINDING CASSETTE SUB-FAMILY B MEMBER 6"/>
    <property type="match status" value="1"/>
</dbReference>
<dbReference type="InterPro" id="IPR003593">
    <property type="entry name" value="AAA+_ATPase"/>
</dbReference>
<dbReference type="PROSITE" id="PS00211">
    <property type="entry name" value="ABC_TRANSPORTER_1"/>
    <property type="match status" value="1"/>
</dbReference>
<evidence type="ECO:0000256" key="2">
    <source>
        <dbReference type="ARBA" id="ARBA00022448"/>
    </source>
</evidence>
<dbReference type="GO" id="GO:0016887">
    <property type="term" value="F:ATP hydrolysis activity"/>
    <property type="evidence" value="ECO:0007669"/>
    <property type="project" value="InterPro"/>
</dbReference>
<evidence type="ECO:0000259" key="15">
    <source>
        <dbReference type="PROSITE" id="PS50929"/>
    </source>
</evidence>
<evidence type="ECO:0000313" key="17">
    <source>
        <dbReference type="EMBL" id="QPL05565.1"/>
    </source>
</evidence>
<dbReference type="InterPro" id="IPR003439">
    <property type="entry name" value="ABC_transporter-like_ATP-bd"/>
</dbReference>
<dbReference type="InterPro" id="IPR011527">
    <property type="entry name" value="ABC1_TM_dom"/>
</dbReference>
<dbReference type="EMBL" id="CP063989">
    <property type="protein sequence ID" value="QPL05565.1"/>
    <property type="molecule type" value="Genomic_DNA"/>
</dbReference>
<keyword evidence="3" id="KW-1003">Cell membrane</keyword>
<dbReference type="GO" id="GO:0015031">
    <property type="term" value="P:protein transport"/>
    <property type="evidence" value="ECO:0007669"/>
    <property type="project" value="UniProtKB-KW"/>
</dbReference>
<evidence type="ECO:0000256" key="1">
    <source>
        <dbReference type="ARBA" id="ARBA00004651"/>
    </source>
</evidence>
<dbReference type="GO" id="GO:0140359">
    <property type="term" value="F:ABC-type transporter activity"/>
    <property type="evidence" value="ECO:0007669"/>
    <property type="project" value="InterPro"/>
</dbReference>
<organism evidence="17 18">
    <name type="scientific">Actinomyces respiraculi</name>
    <dbReference type="NCBI Taxonomy" id="2744574"/>
    <lineage>
        <taxon>Bacteria</taxon>
        <taxon>Bacillati</taxon>
        <taxon>Actinomycetota</taxon>
        <taxon>Actinomycetes</taxon>
        <taxon>Actinomycetales</taxon>
        <taxon>Actinomycetaceae</taxon>
        <taxon>Actinomyces</taxon>
    </lineage>
</organism>
<evidence type="ECO:0000256" key="7">
    <source>
        <dbReference type="ARBA" id="ARBA00022840"/>
    </source>
</evidence>
<feature type="transmembrane region" description="Helical" evidence="13">
    <location>
        <begin position="319"/>
        <end position="337"/>
    </location>
</feature>
<gene>
    <name evidence="17" type="ORF">ID810_00780</name>
</gene>
<evidence type="ECO:0000256" key="5">
    <source>
        <dbReference type="ARBA" id="ARBA00022741"/>
    </source>
</evidence>
<feature type="transmembrane region" description="Helical" evidence="13">
    <location>
        <begin position="402"/>
        <end position="422"/>
    </location>
</feature>
<dbReference type="Proteomes" id="UP000594637">
    <property type="component" value="Chromosome"/>
</dbReference>
<dbReference type="Pfam" id="PF03412">
    <property type="entry name" value="Peptidase_C39"/>
    <property type="match status" value="1"/>
</dbReference>
<evidence type="ECO:0000256" key="6">
    <source>
        <dbReference type="ARBA" id="ARBA00022807"/>
    </source>
</evidence>
<evidence type="ECO:0000256" key="3">
    <source>
        <dbReference type="ARBA" id="ARBA00022475"/>
    </source>
</evidence>
<feature type="transmembrane region" description="Helical" evidence="13">
    <location>
        <begin position="216"/>
        <end position="236"/>
    </location>
</feature>
<feature type="transmembrane region" description="Helical" evidence="13">
    <location>
        <begin position="294"/>
        <end position="313"/>
    </location>
</feature>
<evidence type="ECO:0000256" key="11">
    <source>
        <dbReference type="ARBA" id="ARBA00043264"/>
    </source>
</evidence>
<dbReference type="InterPro" id="IPR036640">
    <property type="entry name" value="ABC1_TM_sf"/>
</dbReference>
<keyword evidence="6" id="KW-0378">Hydrolase</keyword>
<evidence type="ECO:0000313" key="18">
    <source>
        <dbReference type="Proteomes" id="UP000594637"/>
    </source>
</evidence>
<dbReference type="PROSITE" id="PS50929">
    <property type="entry name" value="ABC_TM1F"/>
    <property type="match status" value="1"/>
</dbReference>
<evidence type="ECO:0000256" key="4">
    <source>
        <dbReference type="ARBA" id="ARBA00022692"/>
    </source>
</evidence>
<dbReference type="Gene3D" id="3.40.50.300">
    <property type="entry name" value="P-loop containing nucleotide triphosphate hydrolases"/>
    <property type="match status" value="1"/>
</dbReference>
<dbReference type="GO" id="GO:0034040">
    <property type="term" value="F:ATPase-coupled lipid transmembrane transporter activity"/>
    <property type="evidence" value="ECO:0007669"/>
    <property type="project" value="TreeGrafter"/>
</dbReference>
<keyword evidence="5" id="KW-0547">Nucleotide-binding</keyword>
<evidence type="ECO:0000259" key="14">
    <source>
        <dbReference type="PROSITE" id="PS50893"/>
    </source>
</evidence>
<keyword evidence="9 13" id="KW-1133">Transmembrane helix</keyword>
<dbReference type="FunFam" id="3.40.50.300:FF:000299">
    <property type="entry name" value="ABC transporter ATP-binding protein/permease"/>
    <property type="match status" value="1"/>
</dbReference>
<dbReference type="PANTHER" id="PTHR24221">
    <property type="entry name" value="ATP-BINDING CASSETTE SUB-FAMILY B"/>
    <property type="match status" value="1"/>
</dbReference>
<dbReference type="Gene3D" id="1.20.1560.10">
    <property type="entry name" value="ABC transporter type 1, transmembrane domain"/>
    <property type="match status" value="1"/>
</dbReference>
<dbReference type="InterPro" id="IPR027417">
    <property type="entry name" value="P-loop_NTPase"/>
</dbReference>
<keyword evidence="18" id="KW-1185">Reference proteome</keyword>
<keyword evidence="11" id="KW-0080">Bacteriocin transport</keyword>
<comment type="subcellular location">
    <subcellularLocation>
        <location evidence="1">Cell membrane</location>
        <topology evidence="1">Multi-pass membrane protein</topology>
    </subcellularLocation>
</comment>
<dbReference type="SUPFAM" id="SSF52540">
    <property type="entry name" value="P-loop containing nucleoside triphosphate hydrolases"/>
    <property type="match status" value="1"/>
</dbReference>
<proteinExistence type="inferred from homology"/>
<dbReference type="SMART" id="SM00382">
    <property type="entry name" value="AAA"/>
    <property type="match status" value="1"/>
</dbReference>
<feature type="transmembrane region" description="Helical" evidence="13">
    <location>
        <begin position="179"/>
        <end position="204"/>
    </location>
</feature>
<dbReference type="Gene3D" id="3.90.70.10">
    <property type="entry name" value="Cysteine proteinases"/>
    <property type="match status" value="1"/>
</dbReference>
<dbReference type="Pfam" id="PF00005">
    <property type="entry name" value="ABC_tran"/>
    <property type="match status" value="1"/>
</dbReference>
<dbReference type="RefSeq" id="WP_166856999.1">
    <property type="nucleotide sequence ID" value="NZ_CP063989.1"/>
</dbReference>
<keyword evidence="10 13" id="KW-0472">Membrane</keyword>
<evidence type="ECO:0000256" key="9">
    <source>
        <dbReference type="ARBA" id="ARBA00022989"/>
    </source>
</evidence>
<dbReference type="GO" id="GO:0005524">
    <property type="term" value="F:ATP binding"/>
    <property type="evidence" value="ECO:0007669"/>
    <property type="project" value="UniProtKB-KW"/>
</dbReference>
<dbReference type="InterPro" id="IPR017871">
    <property type="entry name" value="ABC_transporter-like_CS"/>
</dbReference>
<feature type="domain" description="Peptidase C39" evidence="16">
    <location>
        <begin position="28"/>
        <end position="148"/>
    </location>
</feature>
<dbReference type="Pfam" id="PF00664">
    <property type="entry name" value="ABC_membrane"/>
    <property type="match status" value="1"/>
</dbReference>
<comment type="similarity">
    <text evidence="12">Belongs to the ABC transporter superfamily. Lipid exporter (TC 3.A.1.106) family.</text>
</comment>
<dbReference type="PROSITE" id="PS50893">
    <property type="entry name" value="ABC_TRANSPORTER_2"/>
    <property type="match status" value="1"/>
</dbReference>
<dbReference type="SUPFAM" id="SSF90123">
    <property type="entry name" value="ABC transporter transmembrane region"/>
    <property type="match status" value="1"/>
</dbReference>
<dbReference type="KEGG" id="arep:ID810_00780"/>
<dbReference type="PROSITE" id="PS50990">
    <property type="entry name" value="PEPTIDASE_C39"/>
    <property type="match status" value="1"/>
</dbReference>
<feature type="domain" description="ABC transmembrane type-1" evidence="15">
    <location>
        <begin position="180"/>
        <end position="461"/>
    </location>
</feature>
<reference evidence="17 18" key="1">
    <citation type="submission" date="2020-11" db="EMBL/GenBank/DDBJ databases">
        <title>Actinomyces sp. ZJ750.</title>
        <authorList>
            <person name="Zhou J."/>
        </authorList>
    </citation>
    <scope>NUCLEOTIDE SEQUENCE [LARGE SCALE GENOMIC DNA]</scope>
    <source>
        <strain evidence="17 18">ZJ750</strain>
    </source>
</reference>
<dbReference type="GO" id="GO:0006508">
    <property type="term" value="P:proteolysis"/>
    <property type="evidence" value="ECO:0007669"/>
    <property type="project" value="InterPro"/>
</dbReference>
<dbReference type="AlphaFoldDB" id="A0A7T0LKV6"/>
<evidence type="ECO:0000256" key="10">
    <source>
        <dbReference type="ARBA" id="ARBA00023136"/>
    </source>
</evidence>
<evidence type="ECO:0000259" key="16">
    <source>
        <dbReference type="PROSITE" id="PS50990"/>
    </source>
</evidence>
<keyword evidence="2" id="KW-0813">Transport</keyword>
<accession>A0A7T0LKV6</accession>
<keyword evidence="4 13" id="KW-0812">Transmembrane</keyword>